<feature type="compositionally biased region" description="Polar residues" evidence="1">
    <location>
        <begin position="70"/>
        <end position="90"/>
    </location>
</feature>
<organism evidence="3">
    <name type="scientific">Serpula lacrymans var. lacrymans (strain S7.3)</name>
    <name type="common">Dry rot fungus</name>
    <dbReference type="NCBI Taxonomy" id="936435"/>
    <lineage>
        <taxon>Eukaryota</taxon>
        <taxon>Fungi</taxon>
        <taxon>Dikarya</taxon>
        <taxon>Basidiomycota</taxon>
        <taxon>Agaricomycotina</taxon>
        <taxon>Agaricomycetes</taxon>
        <taxon>Agaricomycetidae</taxon>
        <taxon>Boletales</taxon>
        <taxon>Coniophorineae</taxon>
        <taxon>Serpulaceae</taxon>
        <taxon>Serpula</taxon>
    </lineage>
</organism>
<protein>
    <submittedName>
        <fullName evidence="2">Uncharacterized protein</fullName>
    </submittedName>
</protein>
<dbReference type="InParanoid" id="F8PEZ2"/>
<sequence length="402" mass="45483">MPVTPTGLAPNRRTLPLISSAQKEFVLAEDDAWDSIFTLAHLFWQSQINISEFEPTSTRYQARPPRVLQQSDGIDAGNTSSHEQADSTPSGFHVEKTTSPVIRQALVDELVLVSVAAPEVQKMPRPHDVNTFPKHARDGRPDLPVCNERPFKSKQDSGSTCWFKSSSQGPISAPSSRLRVGVSDIYIHENLLDKSKQVWLRLEDGWLSITAQYLMNSLTIVHPLNSLRVLRVQPVDETPSWILKSTKNVYNHLEKQNIGDDYRKDDMKKRDLARELVAAYSHNAIISCVAVHWMKAFFYVDEREAVQTAQMIDLNAKQKCVPALQYIKQMTISTRVGIFVCGLSNWPDMMILLKYKPKGMCQKHGEAYLRDMHEEYSASYRIAYASIVTAMGSINDIHAYGF</sequence>
<dbReference type="AlphaFoldDB" id="F8PEZ2"/>
<feature type="region of interest" description="Disordered" evidence="1">
    <location>
        <begin position="124"/>
        <end position="145"/>
    </location>
</feature>
<evidence type="ECO:0000256" key="1">
    <source>
        <dbReference type="SAM" id="MobiDB-lite"/>
    </source>
</evidence>
<dbReference type="Proteomes" id="UP000008063">
    <property type="component" value="Unassembled WGS sequence"/>
</dbReference>
<keyword evidence="3" id="KW-1185">Reference proteome</keyword>
<evidence type="ECO:0000313" key="3">
    <source>
        <dbReference type="Proteomes" id="UP000008063"/>
    </source>
</evidence>
<proteinExistence type="predicted"/>
<feature type="region of interest" description="Disordered" evidence="1">
    <location>
        <begin position="70"/>
        <end position="94"/>
    </location>
</feature>
<evidence type="ECO:0000313" key="2">
    <source>
        <dbReference type="EMBL" id="EGO04665.1"/>
    </source>
</evidence>
<gene>
    <name evidence="2" type="ORF">SERLA73DRAFT_149082</name>
</gene>
<accession>F8PEZ2</accession>
<dbReference type="EMBL" id="GL945474">
    <property type="protein sequence ID" value="EGO04665.1"/>
    <property type="molecule type" value="Genomic_DNA"/>
</dbReference>
<reference evidence="3" key="1">
    <citation type="journal article" date="2011" name="Science">
        <title>The plant cell wall-decomposing machinery underlies the functional diversity of forest fungi.</title>
        <authorList>
            <person name="Eastwood D.C."/>
            <person name="Floudas D."/>
            <person name="Binder M."/>
            <person name="Majcherczyk A."/>
            <person name="Schneider P."/>
            <person name="Aerts A."/>
            <person name="Asiegbu F.O."/>
            <person name="Baker S.E."/>
            <person name="Barry K."/>
            <person name="Bendiksby M."/>
            <person name="Blumentritt M."/>
            <person name="Coutinho P.M."/>
            <person name="Cullen D."/>
            <person name="de Vries R.P."/>
            <person name="Gathman A."/>
            <person name="Goodell B."/>
            <person name="Henrissat B."/>
            <person name="Ihrmark K."/>
            <person name="Kauserud H."/>
            <person name="Kohler A."/>
            <person name="LaButti K."/>
            <person name="Lapidus A."/>
            <person name="Lavin J.L."/>
            <person name="Lee Y.-H."/>
            <person name="Lindquist E."/>
            <person name="Lilly W."/>
            <person name="Lucas S."/>
            <person name="Morin E."/>
            <person name="Murat C."/>
            <person name="Oguiza J.A."/>
            <person name="Park J."/>
            <person name="Pisabarro A.G."/>
            <person name="Riley R."/>
            <person name="Rosling A."/>
            <person name="Salamov A."/>
            <person name="Schmidt O."/>
            <person name="Schmutz J."/>
            <person name="Skrede I."/>
            <person name="Stenlid J."/>
            <person name="Wiebenga A."/>
            <person name="Xie X."/>
            <person name="Kuees U."/>
            <person name="Hibbett D.S."/>
            <person name="Hoffmeister D."/>
            <person name="Hoegberg N."/>
            <person name="Martin F."/>
            <person name="Grigoriev I.V."/>
            <person name="Watkinson S.C."/>
        </authorList>
    </citation>
    <scope>NUCLEOTIDE SEQUENCE [LARGE SCALE GENOMIC DNA]</scope>
    <source>
        <strain evidence="3">strain S7.3</strain>
    </source>
</reference>
<dbReference type="HOGENOM" id="CLU_685427_0_0_1"/>
<name>F8PEZ2_SERL3</name>